<dbReference type="RefSeq" id="WP_201682371.1">
    <property type="nucleotide sequence ID" value="NZ_JAEQNA010000001.1"/>
</dbReference>
<dbReference type="Gene3D" id="3.40.50.880">
    <property type="match status" value="1"/>
</dbReference>
<dbReference type="GO" id="GO:0006598">
    <property type="term" value="P:polyamine catabolic process"/>
    <property type="evidence" value="ECO:0007669"/>
    <property type="project" value="TreeGrafter"/>
</dbReference>
<organism evidence="1 2">
    <name type="scientific">Ramlibacter aurantiacus</name>
    <dbReference type="NCBI Taxonomy" id="2801330"/>
    <lineage>
        <taxon>Bacteria</taxon>
        <taxon>Pseudomonadati</taxon>
        <taxon>Pseudomonadota</taxon>
        <taxon>Betaproteobacteria</taxon>
        <taxon>Burkholderiales</taxon>
        <taxon>Comamonadaceae</taxon>
        <taxon>Ramlibacter</taxon>
    </lineage>
</organism>
<name>A0A937D219_9BURK</name>
<dbReference type="GO" id="GO:0033969">
    <property type="term" value="F:gamma-glutamyl-gamma-aminobutyrate hydrolase activity"/>
    <property type="evidence" value="ECO:0007669"/>
    <property type="project" value="TreeGrafter"/>
</dbReference>
<accession>A0A937D219</accession>
<proteinExistence type="predicted"/>
<gene>
    <name evidence="1" type="ORF">JI739_03115</name>
</gene>
<reference evidence="1" key="1">
    <citation type="submission" date="2021-01" db="EMBL/GenBank/DDBJ databases">
        <title>Ramlibacter sp. strain AW1 16S ribosomal RNA gene Genome sequencing and assembly.</title>
        <authorList>
            <person name="Kang M."/>
        </authorList>
    </citation>
    <scope>NUCLEOTIDE SEQUENCE</scope>
    <source>
        <strain evidence="1">AW1</strain>
    </source>
</reference>
<dbReference type="GO" id="GO:0005829">
    <property type="term" value="C:cytosol"/>
    <property type="evidence" value="ECO:0007669"/>
    <property type="project" value="TreeGrafter"/>
</dbReference>
<dbReference type="InterPro" id="IPR044668">
    <property type="entry name" value="PuuD-like"/>
</dbReference>
<dbReference type="AlphaFoldDB" id="A0A937D219"/>
<dbReference type="SUPFAM" id="SSF52317">
    <property type="entry name" value="Class I glutamine amidotransferase-like"/>
    <property type="match status" value="1"/>
</dbReference>
<dbReference type="InterPro" id="IPR011697">
    <property type="entry name" value="Peptidase_C26"/>
</dbReference>
<dbReference type="EMBL" id="JAEQNA010000001">
    <property type="protein sequence ID" value="MBL0419330.1"/>
    <property type="molecule type" value="Genomic_DNA"/>
</dbReference>
<dbReference type="PANTHER" id="PTHR43235">
    <property type="entry name" value="GLUTAMINE AMIDOTRANSFERASE PB2B2.05-RELATED"/>
    <property type="match status" value="1"/>
</dbReference>
<protein>
    <submittedName>
        <fullName evidence="1">Gamma-glutamyl-gamma-aminobutyrate hydrolase family protein</fullName>
    </submittedName>
</protein>
<sequence length="268" mass="29708">MSRPVLQPAPRVWIAASHRILSNEHGKPQRYTLVDEASWRTLVSLGLQPVSFPAVAPAQLESALRQVSGVLLGGSATHVHPSHFGGSQQVTDGTYDLERDAVSLPLVRLALRQQVPLIGFCRGSHEFNVACGGTLHQDLRARTDGVRHWEDAEESVAQQYLERHFVTVAPGGALERLVGMRRFPVSSLHSQGVDRLGEGLVAEAHADDGLVEAFRFGGHDGFAWGFQFHPEWGWRWHPAYGRIMQGFAEACRQRRAQQRCDQPQTCLS</sequence>
<dbReference type="PROSITE" id="PS51273">
    <property type="entry name" value="GATASE_TYPE_1"/>
    <property type="match status" value="1"/>
</dbReference>
<keyword evidence="2" id="KW-1185">Reference proteome</keyword>
<dbReference type="Proteomes" id="UP000613011">
    <property type="component" value="Unassembled WGS sequence"/>
</dbReference>
<evidence type="ECO:0000313" key="1">
    <source>
        <dbReference type="EMBL" id="MBL0419330.1"/>
    </source>
</evidence>
<evidence type="ECO:0000313" key="2">
    <source>
        <dbReference type="Proteomes" id="UP000613011"/>
    </source>
</evidence>
<comment type="caution">
    <text evidence="1">The sequence shown here is derived from an EMBL/GenBank/DDBJ whole genome shotgun (WGS) entry which is preliminary data.</text>
</comment>
<dbReference type="Pfam" id="PF07722">
    <property type="entry name" value="Peptidase_C26"/>
    <property type="match status" value="1"/>
</dbReference>
<keyword evidence="1" id="KW-0378">Hydrolase</keyword>
<dbReference type="InterPro" id="IPR029062">
    <property type="entry name" value="Class_I_gatase-like"/>
</dbReference>
<dbReference type="PANTHER" id="PTHR43235:SF1">
    <property type="entry name" value="GLUTAMINE AMIDOTRANSFERASE PB2B2.05-RELATED"/>
    <property type="match status" value="1"/>
</dbReference>